<dbReference type="Proteomes" id="UP001634394">
    <property type="component" value="Unassembled WGS sequence"/>
</dbReference>
<sequence length="104" mass="12237">MWNVHDRVNENLPQTNNSVEAWHLAFQQTVDCHHPSIFKLINHFRLEQDHVEIEMERHLSGVIQPQASKNKYVQLNRRLQALLPTYDNANVIVYLRGIANNLEL</sequence>
<accession>A0ABD3VQW0</accession>
<reference evidence="1 2" key="1">
    <citation type="submission" date="2024-11" db="EMBL/GenBank/DDBJ databases">
        <title>Chromosome-level genome assembly of the freshwater bivalve Anodonta woodiana.</title>
        <authorList>
            <person name="Chen X."/>
        </authorList>
    </citation>
    <scope>NUCLEOTIDE SEQUENCE [LARGE SCALE GENOMIC DNA]</scope>
    <source>
        <strain evidence="1">MN2024</strain>
        <tissue evidence="1">Gills</tissue>
    </source>
</reference>
<organism evidence="1 2">
    <name type="scientific">Sinanodonta woodiana</name>
    <name type="common">Chinese pond mussel</name>
    <name type="synonym">Anodonta woodiana</name>
    <dbReference type="NCBI Taxonomy" id="1069815"/>
    <lineage>
        <taxon>Eukaryota</taxon>
        <taxon>Metazoa</taxon>
        <taxon>Spiralia</taxon>
        <taxon>Lophotrochozoa</taxon>
        <taxon>Mollusca</taxon>
        <taxon>Bivalvia</taxon>
        <taxon>Autobranchia</taxon>
        <taxon>Heteroconchia</taxon>
        <taxon>Palaeoheterodonta</taxon>
        <taxon>Unionida</taxon>
        <taxon>Unionoidea</taxon>
        <taxon>Unionidae</taxon>
        <taxon>Unioninae</taxon>
        <taxon>Sinanodonta</taxon>
    </lineage>
</organism>
<gene>
    <name evidence="1" type="ORF">ACJMK2_005283</name>
</gene>
<keyword evidence="2" id="KW-1185">Reference proteome</keyword>
<name>A0ABD3VQW0_SINWO</name>
<evidence type="ECO:0000313" key="2">
    <source>
        <dbReference type="Proteomes" id="UP001634394"/>
    </source>
</evidence>
<dbReference type="EMBL" id="JBJQND010000010">
    <property type="protein sequence ID" value="KAL3863531.1"/>
    <property type="molecule type" value="Genomic_DNA"/>
</dbReference>
<evidence type="ECO:0000313" key="1">
    <source>
        <dbReference type="EMBL" id="KAL3863531.1"/>
    </source>
</evidence>
<dbReference type="AlphaFoldDB" id="A0ABD3VQW0"/>
<protein>
    <submittedName>
        <fullName evidence="1">Uncharacterized protein</fullName>
    </submittedName>
</protein>
<comment type="caution">
    <text evidence="1">The sequence shown here is derived from an EMBL/GenBank/DDBJ whole genome shotgun (WGS) entry which is preliminary data.</text>
</comment>
<proteinExistence type="predicted"/>